<dbReference type="AlphaFoldDB" id="A0A1H3DMM8"/>
<dbReference type="PANTHER" id="PTHR34825">
    <property type="entry name" value="CONSERVED PROTEIN, WITH A WEAK D-GALACTARATE DEHYDRATASE/ALTRONATE HYDROLASE DOMAIN"/>
    <property type="match status" value="1"/>
</dbReference>
<dbReference type="EMBL" id="FNNZ01000053">
    <property type="protein sequence ID" value="SDX67607.1"/>
    <property type="molecule type" value="Genomic_DNA"/>
</dbReference>
<sequence length="128" mass="15197">MHRRKLPIGIQTFREIREDDYYYVDKTGFARQLIDEGKYYFLSRPRRFGKSLLIDTLAELFAGNEVLFRGLAIHPHWDWSTRYPVIRISFAEGVLQSREALDARIADLLRINPSHYTHLMNHEPVEHI</sequence>
<feature type="domain" description="AAA-ATPase-like" evidence="1">
    <location>
        <begin position="7"/>
        <end position="120"/>
    </location>
</feature>
<keyword evidence="3" id="KW-1185">Reference proteome</keyword>
<organism evidence="2 3">
    <name type="scientific">Thiocapsa roseopersicina</name>
    <dbReference type="NCBI Taxonomy" id="1058"/>
    <lineage>
        <taxon>Bacteria</taxon>
        <taxon>Pseudomonadati</taxon>
        <taxon>Pseudomonadota</taxon>
        <taxon>Gammaproteobacteria</taxon>
        <taxon>Chromatiales</taxon>
        <taxon>Chromatiaceae</taxon>
        <taxon>Thiocapsa</taxon>
    </lineage>
</organism>
<dbReference type="Pfam" id="PF09820">
    <property type="entry name" value="AAA-ATPase_like"/>
    <property type="match status" value="1"/>
</dbReference>
<evidence type="ECO:0000259" key="1">
    <source>
        <dbReference type="Pfam" id="PF09820"/>
    </source>
</evidence>
<name>A0A1H3DMM8_THIRO</name>
<dbReference type="STRING" id="1058.SAMN05421783_15310"/>
<reference evidence="3" key="1">
    <citation type="submission" date="2016-10" db="EMBL/GenBank/DDBJ databases">
        <authorList>
            <person name="Varghese N."/>
            <person name="Submissions S."/>
        </authorList>
    </citation>
    <scope>NUCLEOTIDE SEQUENCE [LARGE SCALE GENOMIC DNA]</scope>
    <source>
        <strain evidence="3">DSM 217</strain>
    </source>
</reference>
<evidence type="ECO:0000313" key="3">
    <source>
        <dbReference type="Proteomes" id="UP000198816"/>
    </source>
</evidence>
<dbReference type="RefSeq" id="WP_281241885.1">
    <property type="nucleotide sequence ID" value="NZ_FNNZ01000053.1"/>
</dbReference>
<evidence type="ECO:0000313" key="2">
    <source>
        <dbReference type="EMBL" id="SDX67607.1"/>
    </source>
</evidence>
<dbReference type="InterPro" id="IPR018631">
    <property type="entry name" value="AAA-ATPase-like_dom"/>
</dbReference>
<gene>
    <name evidence="2" type="ORF">SAMN05421783_15310</name>
</gene>
<accession>A0A1H3DMM8</accession>
<proteinExistence type="predicted"/>
<protein>
    <submittedName>
        <fullName evidence="2">Predicted AAA-ATPase</fullName>
    </submittedName>
</protein>
<dbReference type="Proteomes" id="UP000198816">
    <property type="component" value="Unassembled WGS sequence"/>
</dbReference>
<dbReference type="PANTHER" id="PTHR34825:SF1">
    <property type="entry name" value="AAA-ATPASE-LIKE DOMAIN-CONTAINING PROTEIN"/>
    <property type="match status" value="1"/>
</dbReference>